<dbReference type="Proteomes" id="UP000772434">
    <property type="component" value="Unassembled WGS sequence"/>
</dbReference>
<evidence type="ECO:0000313" key="1">
    <source>
        <dbReference type="EMBL" id="KAF9065229.1"/>
    </source>
</evidence>
<accession>A0A9P5PL29</accession>
<keyword evidence="2" id="KW-1185">Reference proteome</keyword>
<comment type="caution">
    <text evidence="1">The sequence shown here is derived from an EMBL/GenBank/DDBJ whole genome shotgun (WGS) entry which is preliminary data.</text>
</comment>
<organism evidence="1 2">
    <name type="scientific">Rhodocollybia butyracea</name>
    <dbReference type="NCBI Taxonomy" id="206335"/>
    <lineage>
        <taxon>Eukaryota</taxon>
        <taxon>Fungi</taxon>
        <taxon>Dikarya</taxon>
        <taxon>Basidiomycota</taxon>
        <taxon>Agaricomycotina</taxon>
        <taxon>Agaricomycetes</taxon>
        <taxon>Agaricomycetidae</taxon>
        <taxon>Agaricales</taxon>
        <taxon>Marasmiineae</taxon>
        <taxon>Omphalotaceae</taxon>
        <taxon>Rhodocollybia</taxon>
    </lineage>
</organism>
<name>A0A9P5PL29_9AGAR</name>
<reference evidence="1" key="1">
    <citation type="submission" date="2020-11" db="EMBL/GenBank/DDBJ databases">
        <authorList>
            <consortium name="DOE Joint Genome Institute"/>
            <person name="Ahrendt S."/>
            <person name="Riley R."/>
            <person name="Andreopoulos W."/>
            <person name="Labutti K."/>
            <person name="Pangilinan J."/>
            <person name="Ruiz-Duenas F.J."/>
            <person name="Barrasa J.M."/>
            <person name="Sanchez-Garcia M."/>
            <person name="Camarero S."/>
            <person name="Miyauchi S."/>
            <person name="Serrano A."/>
            <person name="Linde D."/>
            <person name="Babiker R."/>
            <person name="Drula E."/>
            <person name="Ayuso-Fernandez I."/>
            <person name="Pacheco R."/>
            <person name="Padilla G."/>
            <person name="Ferreira P."/>
            <person name="Barriuso J."/>
            <person name="Kellner H."/>
            <person name="Castanera R."/>
            <person name="Alfaro M."/>
            <person name="Ramirez L."/>
            <person name="Pisabarro A.G."/>
            <person name="Kuo A."/>
            <person name="Tritt A."/>
            <person name="Lipzen A."/>
            <person name="He G."/>
            <person name="Yan M."/>
            <person name="Ng V."/>
            <person name="Cullen D."/>
            <person name="Martin F."/>
            <person name="Rosso M.-N."/>
            <person name="Henrissat B."/>
            <person name="Hibbett D."/>
            <person name="Martinez A.T."/>
            <person name="Grigoriev I.V."/>
        </authorList>
    </citation>
    <scope>NUCLEOTIDE SEQUENCE</scope>
    <source>
        <strain evidence="1">AH 40177</strain>
    </source>
</reference>
<proteinExistence type="predicted"/>
<evidence type="ECO:0000313" key="2">
    <source>
        <dbReference type="Proteomes" id="UP000772434"/>
    </source>
</evidence>
<gene>
    <name evidence="1" type="ORF">BDP27DRAFT_1332315</name>
</gene>
<sequence>MATRPSFPILHFLERYGAGLCSPPPYAIRNSAAGFNRNVHTASWMAMLIFELYSFWSSAPDPGISFPWSPSTIRAAFALGWRAILKLGMGFRVFRSRKTKKVAKTLAFWSILLFSCNLRKGIVRISLGRRERIQRRTVVPKLSSLGIMYQ</sequence>
<dbReference type="EMBL" id="JADNRY010000107">
    <property type="protein sequence ID" value="KAF9065229.1"/>
    <property type="molecule type" value="Genomic_DNA"/>
</dbReference>
<protein>
    <submittedName>
        <fullName evidence="1">Uncharacterized protein</fullName>
    </submittedName>
</protein>
<dbReference type="AlphaFoldDB" id="A0A9P5PL29"/>